<comment type="similarity">
    <text evidence="1 3">Belongs to the GMC oxidoreductase family.</text>
</comment>
<dbReference type="InterPro" id="IPR036188">
    <property type="entry name" value="FAD/NAD-bd_sf"/>
</dbReference>
<dbReference type="InterPro" id="IPR000172">
    <property type="entry name" value="GMC_OxRdtase_N"/>
</dbReference>
<dbReference type="Gene3D" id="3.50.50.60">
    <property type="entry name" value="FAD/NAD(P)-binding domain"/>
    <property type="match status" value="1"/>
</dbReference>
<dbReference type="PANTHER" id="PTHR11552:SF123">
    <property type="entry name" value="GMC OXIDOREDUCTASE (AFU_ORTHOLOGUE AFUA_2G01770)-RELATED"/>
    <property type="match status" value="1"/>
</dbReference>
<dbReference type="EMBL" id="CP019476">
    <property type="protein sequence ID" value="UQC82058.1"/>
    <property type="molecule type" value="Genomic_DNA"/>
</dbReference>
<dbReference type="KEGG" id="clup:CLUP02_07544"/>
<dbReference type="PROSITE" id="PS00624">
    <property type="entry name" value="GMC_OXRED_2"/>
    <property type="match status" value="1"/>
</dbReference>
<dbReference type="SUPFAM" id="SSF51905">
    <property type="entry name" value="FAD/NAD(P)-binding domain"/>
    <property type="match status" value="1"/>
</dbReference>
<dbReference type="Pfam" id="PF00732">
    <property type="entry name" value="GMC_oxred_N"/>
    <property type="match status" value="1"/>
</dbReference>
<dbReference type="RefSeq" id="XP_049143681.1">
    <property type="nucleotide sequence ID" value="XM_049286538.1"/>
</dbReference>
<dbReference type="GO" id="GO:0050660">
    <property type="term" value="F:flavin adenine dinucleotide binding"/>
    <property type="evidence" value="ECO:0007669"/>
    <property type="project" value="InterPro"/>
</dbReference>
<proteinExistence type="inferred from homology"/>
<dbReference type="GeneID" id="73341548"/>
<accession>A0A9Q8WFS1</accession>
<dbReference type="InterPro" id="IPR007867">
    <property type="entry name" value="GMC_OxRtase_C"/>
</dbReference>
<sequence length="607" mass="65661">MPATPTAVTTTTTSLLPGVCRSEYLTTRLLGKTILWVRPLSPILPLSSTTNSNSIIMIIWDCIVVGAGIAGSVVSNRLLEQDPTLKILLVEAGPNTHELVDLKAIETDPEVTRNHTWSFTSVPQVNVDNRTMSALAGKGLGGGTAINGGAWVRGHKVDYDLWGEMVDDERWTYEGQLPYMRKTETLWDQTTNPSVHGHQGPVKVETPVEMGRIFPLRQPLMDSWRELGVNPLPSLDSNCGDNLGVGNIQENRHHGKRQLASQVYSLDGITVLTDSLVARILVDRSPRGPLVSRGIQLENGTKIFARETILSAGAYNTPKILMLSGIGPADMLREHGINVILDQPAVGQNLHDHILLPTFWHFADPSAGWAKGSGNPLFEQPQYDLGGFGDFITATKLPRKGLADAIAQDEGGISPNPMLHPLLNRDRAVSSHQLLYSGISADGSAIMLVSVVLITTGRGSVSIQSADIKDDPVIDPNFLGSNFDRFAARETIREAVRLMSSNMTIMGREIIDGDGTDHPLTVDSTDEEVDALVRGHTGGCYHPAGTAAMGTVVDSDLRVMGVSGLRVVDTSVFPVPISANLQVATYALGEQAADIIGSSLWRNVWYW</sequence>
<evidence type="ECO:0000256" key="3">
    <source>
        <dbReference type="RuleBase" id="RU003968"/>
    </source>
</evidence>
<gene>
    <name evidence="6" type="ORF">CLUP02_07544</name>
</gene>
<evidence type="ECO:0000256" key="2">
    <source>
        <dbReference type="PIRSR" id="PIRSR000137-2"/>
    </source>
</evidence>
<feature type="domain" description="Glucose-methanol-choline oxidoreductase N-terminal" evidence="4">
    <location>
        <begin position="137"/>
        <end position="160"/>
    </location>
</feature>
<evidence type="ECO:0000256" key="1">
    <source>
        <dbReference type="ARBA" id="ARBA00010790"/>
    </source>
</evidence>
<protein>
    <submittedName>
        <fullName evidence="6">GMC oxidoreductase</fullName>
    </submittedName>
</protein>
<feature type="binding site" evidence="2">
    <location>
        <position position="277"/>
    </location>
    <ligand>
        <name>FAD</name>
        <dbReference type="ChEBI" id="CHEBI:57692"/>
    </ligand>
</feature>
<dbReference type="PIRSF" id="PIRSF000137">
    <property type="entry name" value="Alcohol_oxidase"/>
    <property type="match status" value="1"/>
</dbReference>
<dbReference type="InterPro" id="IPR012132">
    <property type="entry name" value="GMC_OxRdtase"/>
</dbReference>
<dbReference type="GO" id="GO:0016614">
    <property type="term" value="F:oxidoreductase activity, acting on CH-OH group of donors"/>
    <property type="evidence" value="ECO:0007669"/>
    <property type="project" value="InterPro"/>
</dbReference>
<dbReference type="AlphaFoldDB" id="A0A9Q8WFS1"/>
<dbReference type="PROSITE" id="PS00623">
    <property type="entry name" value="GMC_OXRED_1"/>
    <property type="match status" value="1"/>
</dbReference>
<evidence type="ECO:0000259" key="5">
    <source>
        <dbReference type="PROSITE" id="PS00624"/>
    </source>
</evidence>
<dbReference type="Proteomes" id="UP000830671">
    <property type="component" value="Chromosome 4"/>
</dbReference>
<keyword evidence="3" id="KW-0285">Flavoprotein</keyword>
<evidence type="ECO:0000259" key="4">
    <source>
        <dbReference type="PROSITE" id="PS00623"/>
    </source>
</evidence>
<feature type="domain" description="Glucose-methanol-choline oxidoreductase N-terminal" evidence="5">
    <location>
        <begin position="313"/>
        <end position="327"/>
    </location>
</feature>
<dbReference type="Gene3D" id="3.30.560.10">
    <property type="entry name" value="Glucose Oxidase, domain 3"/>
    <property type="match status" value="1"/>
</dbReference>
<dbReference type="SUPFAM" id="SSF54373">
    <property type="entry name" value="FAD-linked reductases, C-terminal domain"/>
    <property type="match status" value="1"/>
</dbReference>
<dbReference type="PANTHER" id="PTHR11552">
    <property type="entry name" value="GLUCOSE-METHANOL-CHOLINE GMC OXIDOREDUCTASE"/>
    <property type="match status" value="1"/>
</dbReference>
<organism evidence="6 7">
    <name type="scientific">Colletotrichum lupini</name>
    <dbReference type="NCBI Taxonomy" id="145971"/>
    <lineage>
        <taxon>Eukaryota</taxon>
        <taxon>Fungi</taxon>
        <taxon>Dikarya</taxon>
        <taxon>Ascomycota</taxon>
        <taxon>Pezizomycotina</taxon>
        <taxon>Sordariomycetes</taxon>
        <taxon>Hypocreomycetidae</taxon>
        <taxon>Glomerellales</taxon>
        <taxon>Glomerellaceae</taxon>
        <taxon>Colletotrichum</taxon>
        <taxon>Colletotrichum acutatum species complex</taxon>
    </lineage>
</organism>
<keyword evidence="2 3" id="KW-0274">FAD</keyword>
<reference evidence="6" key="1">
    <citation type="journal article" date="2021" name="Mol. Plant Microbe Interact.">
        <title>Complete Genome Sequence of the Plant-Pathogenic Fungus Colletotrichum lupini.</title>
        <authorList>
            <person name="Baroncelli R."/>
            <person name="Pensec F."/>
            <person name="Da Lio D."/>
            <person name="Boufleur T."/>
            <person name="Vicente I."/>
            <person name="Sarrocco S."/>
            <person name="Picot A."/>
            <person name="Baraldi E."/>
            <person name="Sukno S."/>
            <person name="Thon M."/>
            <person name="Le Floch G."/>
        </authorList>
    </citation>
    <scope>NUCLEOTIDE SEQUENCE</scope>
    <source>
        <strain evidence="6">IMI 504893</strain>
    </source>
</reference>
<keyword evidence="7" id="KW-1185">Reference proteome</keyword>
<name>A0A9Q8WFS1_9PEZI</name>
<evidence type="ECO:0000313" key="7">
    <source>
        <dbReference type="Proteomes" id="UP000830671"/>
    </source>
</evidence>
<evidence type="ECO:0000313" key="6">
    <source>
        <dbReference type="EMBL" id="UQC82058.1"/>
    </source>
</evidence>
<dbReference type="Pfam" id="PF05199">
    <property type="entry name" value="GMC_oxred_C"/>
    <property type="match status" value="1"/>
</dbReference>
<comment type="cofactor">
    <cofactor evidence="2">
        <name>FAD</name>
        <dbReference type="ChEBI" id="CHEBI:57692"/>
    </cofactor>
</comment>